<evidence type="ECO:0000313" key="2">
    <source>
        <dbReference type="Proteomes" id="UP000196877"/>
    </source>
</evidence>
<keyword evidence="2" id="KW-1185">Reference proteome</keyword>
<dbReference type="InterPro" id="IPR036412">
    <property type="entry name" value="HAD-like_sf"/>
</dbReference>
<proteinExistence type="predicted"/>
<dbReference type="SUPFAM" id="SSF56784">
    <property type="entry name" value="HAD-like"/>
    <property type="match status" value="1"/>
</dbReference>
<dbReference type="PROSITE" id="PS01228">
    <property type="entry name" value="COF_1"/>
    <property type="match status" value="1"/>
</dbReference>
<evidence type="ECO:0000313" key="1">
    <source>
        <dbReference type="EMBL" id="ASB91003.1"/>
    </source>
</evidence>
<dbReference type="Pfam" id="PF08282">
    <property type="entry name" value="Hydrolase_3"/>
    <property type="match status" value="2"/>
</dbReference>
<dbReference type="NCBIfam" id="TIGR01484">
    <property type="entry name" value="HAD-SF-IIB"/>
    <property type="match status" value="1"/>
</dbReference>
<dbReference type="PANTHER" id="PTHR10000">
    <property type="entry name" value="PHOSPHOSERINE PHOSPHATASE"/>
    <property type="match status" value="1"/>
</dbReference>
<sequence length="254" mass="28402">MEVSYIVAINQKDVKLVALDMDGTLLNDEQTISEENRKAIKEAEAKGVYVVLSTGRTLMTCREFAESLELSSFLITANGSEIWDSSFQLVERQLLHPDHVKMMWELRNLHNTDFWAASVDKVWRGEFPEDIHSYEWLKFGFDIPDDDVRSLVLEALKKNKELEVTNSSPTNIEVNAIGINKAAALAKVSERLGFTMENVMAVGDSLNDIAMIKEAGLGVAMGNGQDIVKETADWITDTNNENGVAKAIRHWVLA</sequence>
<dbReference type="SFLD" id="SFLDG01140">
    <property type="entry name" value="C2.B:_Phosphomannomutase_and_P"/>
    <property type="match status" value="1"/>
</dbReference>
<reference evidence="1 2" key="1">
    <citation type="submission" date="2017-06" db="EMBL/GenBank/DDBJ databases">
        <title>Genome sequence of Bacillus sonorensis strain SRCM101395.</title>
        <authorList>
            <person name="Cho S.H."/>
        </authorList>
    </citation>
    <scope>NUCLEOTIDE SEQUENCE [LARGE SCALE GENOMIC DNA]</scope>
    <source>
        <strain evidence="1 2">SRCM101395</strain>
    </source>
</reference>
<dbReference type="PRINTS" id="PR00119">
    <property type="entry name" value="CATATPASE"/>
</dbReference>
<dbReference type="InterPro" id="IPR006379">
    <property type="entry name" value="HAD-SF_hydro_IIB"/>
</dbReference>
<dbReference type="PANTHER" id="PTHR10000:SF55">
    <property type="entry name" value="5-AMINO-6-(5-PHOSPHO-D-RIBITYLAMINO)URACIL PHOSPHATASE YCSE"/>
    <property type="match status" value="1"/>
</dbReference>
<gene>
    <name evidence="1" type="ORF">S101395_04515</name>
</gene>
<dbReference type="PROSITE" id="PS01229">
    <property type="entry name" value="COF_2"/>
    <property type="match status" value="1"/>
</dbReference>
<accession>A0ABN5AJT4</accession>
<protein>
    <submittedName>
        <fullName evidence="1">Phosphatase YcsE</fullName>
    </submittedName>
</protein>
<dbReference type="EMBL" id="CP021920">
    <property type="protein sequence ID" value="ASB91003.1"/>
    <property type="molecule type" value="Genomic_DNA"/>
</dbReference>
<dbReference type="Gene3D" id="3.40.50.1000">
    <property type="entry name" value="HAD superfamily/HAD-like"/>
    <property type="match status" value="1"/>
</dbReference>
<dbReference type="CDD" id="cd07516">
    <property type="entry name" value="HAD_Pase"/>
    <property type="match status" value="1"/>
</dbReference>
<organism evidence="1 2">
    <name type="scientific">Bacillus sonorensis</name>
    <dbReference type="NCBI Taxonomy" id="119858"/>
    <lineage>
        <taxon>Bacteria</taxon>
        <taxon>Bacillati</taxon>
        <taxon>Bacillota</taxon>
        <taxon>Bacilli</taxon>
        <taxon>Bacillales</taxon>
        <taxon>Bacillaceae</taxon>
        <taxon>Bacillus</taxon>
    </lineage>
</organism>
<dbReference type="SFLD" id="SFLDS00003">
    <property type="entry name" value="Haloacid_Dehalogenase"/>
    <property type="match status" value="1"/>
</dbReference>
<dbReference type="Gene3D" id="3.90.1070.10">
    <property type="match status" value="1"/>
</dbReference>
<dbReference type="InterPro" id="IPR023214">
    <property type="entry name" value="HAD_sf"/>
</dbReference>
<dbReference type="Proteomes" id="UP000196877">
    <property type="component" value="Chromosome"/>
</dbReference>
<name>A0ABN5AJT4_9BACI</name>